<proteinExistence type="predicted"/>
<dbReference type="KEGG" id="azq:G3580_01465"/>
<keyword evidence="3" id="KW-1185">Reference proteome</keyword>
<gene>
    <name evidence="2" type="ORF">G3580_01465</name>
</gene>
<keyword evidence="1" id="KW-0732">Signal</keyword>
<name>A0A6C1B234_9RHOO</name>
<accession>A0A6C1B234</accession>
<dbReference type="Pfam" id="PF10938">
    <property type="entry name" value="YfdX"/>
    <property type="match status" value="1"/>
</dbReference>
<sequence length="235" mass="25215">MNRHIGRLIIGALASAALTATPLIPVVARAATPNSPTVKAAQAKKVDQLKLKVSDDGRQAMEDVHAARIALFNGDTDTARKLVHEAQQRLTRTSTDEQALGHDGQYDRNLVSIDGQLVVGHDYVATPEKTRHIVKGQAHLKAGQPQQAVEELRLADADVGYTRLLMPLKATRKHVDEAAALIYSGNNYDANLALKAAEDGLSVDTVMLVDTPHPVKTAATDTLYPIPDGSPVTID</sequence>
<organism evidence="2 3">
    <name type="scientific">Nitrogeniibacter mangrovi</name>
    <dbReference type="NCBI Taxonomy" id="2016596"/>
    <lineage>
        <taxon>Bacteria</taxon>
        <taxon>Pseudomonadati</taxon>
        <taxon>Pseudomonadota</taxon>
        <taxon>Betaproteobacteria</taxon>
        <taxon>Rhodocyclales</taxon>
        <taxon>Zoogloeaceae</taxon>
        <taxon>Nitrogeniibacter</taxon>
    </lineage>
</organism>
<dbReference type="RefSeq" id="WP_173763579.1">
    <property type="nucleotide sequence ID" value="NZ_CP048836.1"/>
</dbReference>
<dbReference type="EMBL" id="CP048836">
    <property type="protein sequence ID" value="QID16410.1"/>
    <property type="molecule type" value="Genomic_DNA"/>
</dbReference>
<protein>
    <submittedName>
        <fullName evidence="2">YfdX family protein</fullName>
    </submittedName>
</protein>
<feature type="signal peptide" evidence="1">
    <location>
        <begin position="1"/>
        <end position="30"/>
    </location>
</feature>
<feature type="chain" id="PRO_5025626211" evidence="1">
    <location>
        <begin position="31"/>
        <end position="235"/>
    </location>
</feature>
<evidence type="ECO:0000256" key="1">
    <source>
        <dbReference type="SAM" id="SignalP"/>
    </source>
</evidence>
<dbReference type="Gene3D" id="1.20.120.1940">
    <property type="entry name" value="YfdX protein domain"/>
    <property type="match status" value="1"/>
</dbReference>
<dbReference type="Proteomes" id="UP000501991">
    <property type="component" value="Chromosome"/>
</dbReference>
<evidence type="ECO:0000313" key="3">
    <source>
        <dbReference type="Proteomes" id="UP000501991"/>
    </source>
</evidence>
<reference evidence="2 3" key="1">
    <citation type="submission" date="2020-02" db="EMBL/GenBank/DDBJ databases">
        <title>Nitrogenibacter mangrovi gen. nov., sp. nov. isolated from mangrove sediment, a denitrifying betaproteobacterium.</title>
        <authorList>
            <person name="Liao H."/>
            <person name="Tian Y."/>
        </authorList>
    </citation>
    <scope>NUCLEOTIDE SEQUENCE [LARGE SCALE GENOMIC DNA]</scope>
    <source>
        <strain evidence="2 3">M9-3-2</strain>
    </source>
</reference>
<dbReference type="InterPro" id="IPR021236">
    <property type="entry name" value="Uncharacterised_YfdX"/>
</dbReference>
<dbReference type="Gene3D" id="6.10.250.2140">
    <property type="match status" value="1"/>
</dbReference>
<dbReference type="AlphaFoldDB" id="A0A6C1B234"/>
<evidence type="ECO:0000313" key="2">
    <source>
        <dbReference type="EMBL" id="QID16410.1"/>
    </source>
</evidence>